<evidence type="ECO:0000256" key="1">
    <source>
        <dbReference type="SAM" id="MobiDB-lite"/>
    </source>
</evidence>
<feature type="region of interest" description="Disordered" evidence="1">
    <location>
        <begin position="47"/>
        <end position="67"/>
    </location>
</feature>
<dbReference type="PANTHER" id="PTHR15321:SF3">
    <property type="entry name" value="TP53-BINDING PROTEIN 1"/>
    <property type="match status" value="1"/>
</dbReference>
<evidence type="ECO:0000313" key="3">
    <source>
        <dbReference type="EMBL" id="KAF9603401.1"/>
    </source>
</evidence>
<dbReference type="GO" id="GO:0000077">
    <property type="term" value="P:DNA damage checkpoint signaling"/>
    <property type="evidence" value="ECO:0007669"/>
    <property type="project" value="TreeGrafter"/>
</dbReference>
<dbReference type="SUPFAM" id="SSF52113">
    <property type="entry name" value="BRCT domain"/>
    <property type="match status" value="1"/>
</dbReference>
<dbReference type="OrthoDB" id="646980at2759"/>
<dbReference type="InterPro" id="IPR001357">
    <property type="entry name" value="BRCT_dom"/>
</dbReference>
<keyword evidence="4" id="KW-1185">Reference proteome</keyword>
<feature type="compositionally biased region" description="Basic and acidic residues" evidence="1">
    <location>
        <begin position="56"/>
        <end position="67"/>
    </location>
</feature>
<feature type="region of interest" description="Disordered" evidence="1">
    <location>
        <begin position="81"/>
        <end position="102"/>
    </location>
</feature>
<dbReference type="GO" id="GO:0042393">
    <property type="term" value="F:histone binding"/>
    <property type="evidence" value="ECO:0007669"/>
    <property type="project" value="TreeGrafter"/>
</dbReference>
<dbReference type="GO" id="GO:0005634">
    <property type="term" value="C:nucleus"/>
    <property type="evidence" value="ECO:0007669"/>
    <property type="project" value="TreeGrafter"/>
</dbReference>
<sequence>MPRNTDSDTRSDYRILSLLKSGNSEFLAFEENIDCFKTSSRKYCTSSEKTTPRIASCKDNEEDHEDHLQGMPITKLANQMEDHDETADREAELDVHHPEERSSPLVLNHRTRRRLRASKIVSSNDTGYVTLETASAPKELKTRDEVCYAEQNTIPPLTFLHSSHPTPPFEDQGPPKKKVHFLEADDTFQQRSHKPHSGYRTRSSTRSGKRLKRPNHQPVSRKEENACLTSYHLKDRKRMMLQGLEFLLTGFSRQNRIFKWKYQQLPVMLSTEEVCVDMTATSYRLTGCYIFMQLQTSKFLYGCAVNAFVLKENWLMDSIVANSLVPPEKYMILPNNNSKKHQRIGQPVHSTNLTYILDKVGIMLHGKHSFCTNMEKLSRLARTSRISASPFRVLSDTSIGCAAWRWSGIQDSPVVGPQSQQWKGLSGSYSN</sequence>
<feature type="region of interest" description="Disordered" evidence="1">
    <location>
        <begin position="158"/>
        <end position="177"/>
    </location>
</feature>
<dbReference type="Proteomes" id="UP000631114">
    <property type="component" value="Unassembled WGS sequence"/>
</dbReference>
<feature type="compositionally biased region" description="Basic and acidic residues" evidence="1">
    <location>
        <begin position="86"/>
        <end position="102"/>
    </location>
</feature>
<dbReference type="PANTHER" id="PTHR15321">
    <property type="entry name" value="TUMOR SUPPRESSOR P53-BINDING PROTEIN 1"/>
    <property type="match status" value="1"/>
</dbReference>
<dbReference type="Gene3D" id="3.40.50.10190">
    <property type="entry name" value="BRCT domain"/>
    <property type="match status" value="1"/>
</dbReference>
<feature type="domain" description="BRCT" evidence="2">
    <location>
        <begin position="309"/>
        <end position="332"/>
    </location>
</feature>
<protein>
    <recommendedName>
        <fullName evidence="2">BRCT domain-containing protein</fullName>
    </recommendedName>
</protein>
<dbReference type="InterPro" id="IPR047252">
    <property type="entry name" value="TP53BP1-like"/>
</dbReference>
<dbReference type="InterPro" id="IPR036420">
    <property type="entry name" value="BRCT_dom_sf"/>
</dbReference>
<evidence type="ECO:0000313" key="4">
    <source>
        <dbReference type="Proteomes" id="UP000631114"/>
    </source>
</evidence>
<accession>A0A835LXU0</accession>
<organism evidence="3 4">
    <name type="scientific">Coptis chinensis</name>
    <dbReference type="NCBI Taxonomy" id="261450"/>
    <lineage>
        <taxon>Eukaryota</taxon>
        <taxon>Viridiplantae</taxon>
        <taxon>Streptophyta</taxon>
        <taxon>Embryophyta</taxon>
        <taxon>Tracheophyta</taxon>
        <taxon>Spermatophyta</taxon>
        <taxon>Magnoliopsida</taxon>
        <taxon>Ranunculales</taxon>
        <taxon>Ranunculaceae</taxon>
        <taxon>Coptidoideae</taxon>
        <taxon>Coptis</taxon>
    </lineage>
</organism>
<reference evidence="3 4" key="1">
    <citation type="submission" date="2020-10" db="EMBL/GenBank/DDBJ databases">
        <title>The Coptis chinensis genome and diversification of protoberbering-type alkaloids.</title>
        <authorList>
            <person name="Wang B."/>
            <person name="Shu S."/>
            <person name="Song C."/>
            <person name="Liu Y."/>
        </authorList>
    </citation>
    <scope>NUCLEOTIDE SEQUENCE [LARGE SCALE GENOMIC DNA]</scope>
    <source>
        <strain evidence="3">HL-2020</strain>
        <tissue evidence="3">Leaf</tissue>
    </source>
</reference>
<feature type="region of interest" description="Disordered" evidence="1">
    <location>
        <begin position="186"/>
        <end position="223"/>
    </location>
</feature>
<evidence type="ECO:0000259" key="2">
    <source>
        <dbReference type="PROSITE" id="PS50172"/>
    </source>
</evidence>
<name>A0A835LXU0_9MAGN</name>
<proteinExistence type="predicted"/>
<gene>
    <name evidence="3" type="ORF">IFM89_035847</name>
</gene>
<dbReference type="EMBL" id="JADFTS010000006">
    <property type="protein sequence ID" value="KAF9603401.1"/>
    <property type="molecule type" value="Genomic_DNA"/>
</dbReference>
<dbReference type="GO" id="GO:0045944">
    <property type="term" value="P:positive regulation of transcription by RNA polymerase II"/>
    <property type="evidence" value="ECO:0007669"/>
    <property type="project" value="TreeGrafter"/>
</dbReference>
<dbReference type="PROSITE" id="PS50172">
    <property type="entry name" value="BRCT"/>
    <property type="match status" value="1"/>
</dbReference>
<comment type="caution">
    <text evidence="3">The sequence shown here is derived from an EMBL/GenBank/DDBJ whole genome shotgun (WGS) entry which is preliminary data.</text>
</comment>
<dbReference type="AlphaFoldDB" id="A0A835LXU0"/>